<name>A0A678ZRF6_9CAUD</name>
<protein>
    <submittedName>
        <fullName evidence="1">Uncharacterized protein</fullName>
    </submittedName>
</protein>
<accession>A0A678ZRF6</accession>
<sequence>MDNELKVSVSAEALRKVLAGIMSGVGIRELMATRSLEGFVGFGENPINQLIREYNEWVDAENKKRENEQSS</sequence>
<proteinExistence type="predicted"/>
<keyword evidence="2" id="KW-1185">Reference proteome</keyword>
<reference evidence="1 2" key="1">
    <citation type="submission" date="2018-12" db="EMBL/GenBank/DDBJ databases">
        <authorList>
            <person name="Shneider M.M."/>
            <person name="Kabilov M.R."/>
            <person name="Miroshnikov K.A."/>
        </authorList>
    </citation>
    <scope>NUCLEOTIDE SEQUENCE [LARGE SCALE GENOMIC DNA]</scope>
</reference>
<evidence type="ECO:0000313" key="2">
    <source>
        <dbReference type="Proteomes" id="UP000430872"/>
    </source>
</evidence>
<dbReference type="EMBL" id="MK290737">
    <property type="protein sequence ID" value="AZV02052.1"/>
    <property type="molecule type" value="Genomic_DNA"/>
</dbReference>
<organism evidence="1 2">
    <name type="scientific">Pectobacterium phage Arno162</name>
    <dbReference type="NCBI Taxonomy" id="2500577"/>
    <lineage>
        <taxon>Viruses</taxon>
        <taxon>Duplodnaviria</taxon>
        <taxon>Heunggongvirae</taxon>
        <taxon>Uroviricota</taxon>
        <taxon>Caudoviricetes</taxon>
        <taxon>Andersonviridae</taxon>
        <taxon>Andersonviridae incertae sedis</taxon>
        <taxon>Arnovirus</taxon>
        <taxon>Arnovirus arno162</taxon>
    </lineage>
</organism>
<gene>
    <name evidence="1" type="ORF">Arno162_12</name>
</gene>
<evidence type="ECO:0000313" key="1">
    <source>
        <dbReference type="EMBL" id="AZV02052.1"/>
    </source>
</evidence>
<dbReference type="Proteomes" id="UP000430872">
    <property type="component" value="Segment"/>
</dbReference>